<sequence>MKRAVIFLILMVMGIAVYRAFFSTDRYTALNQQVSNCDGCTVKNEETAVDIAEEILFKTYGKSHIKNQRPYEVRLLGNKVWSLKGTLNNSTLEKLVSRGMPEFGGTFEIDIDPRDGKILKIIHYK</sequence>
<evidence type="ECO:0000259" key="1">
    <source>
        <dbReference type="Pfam" id="PF15631"/>
    </source>
</evidence>
<dbReference type="InterPro" id="IPR028921">
    <property type="entry name" value="NTF2_fold_dom"/>
</dbReference>
<evidence type="ECO:0000313" key="3">
    <source>
        <dbReference type="Proteomes" id="UP001209107"/>
    </source>
</evidence>
<comment type="caution">
    <text evidence="2">The sequence shown here is derived from an EMBL/GenBank/DDBJ whole genome shotgun (WGS) entry which is preliminary data.</text>
</comment>
<accession>A0ABT3JMI9</accession>
<protein>
    <submittedName>
        <fullName evidence="2">YbbC/YhhH family protein</fullName>
    </submittedName>
</protein>
<proteinExistence type="predicted"/>
<dbReference type="EMBL" id="JAPCHZ010000004">
    <property type="protein sequence ID" value="MCW4452002.1"/>
    <property type="molecule type" value="Genomic_DNA"/>
</dbReference>
<dbReference type="RefSeq" id="WP_265144170.1">
    <property type="nucleotide sequence ID" value="NZ_JAPCHZ010000004.1"/>
</dbReference>
<reference evidence="2 3" key="1">
    <citation type="submission" date="2022-10" db="EMBL/GenBank/DDBJ databases">
        <title>Kaistella sp. BT-6-1-3.</title>
        <authorList>
            <person name="Ai J."/>
            <person name="Deng Z."/>
        </authorList>
    </citation>
    <scope>NUCLEOTIDE SEQUENCE [LARGE SCALE GENOMIC DNA]</scope>
    <source>
        <strain evidence="2 3">BT6-1-3</strain>
    </source>
</reference>
<dbReference type="Proteomes" id="UP001209107">
    <property type="component" value="Unassembled WGS sequence"/>
</dbReference>
<evidence type="ECO:0000313" key="2">
    <source>
        <dbReference type="EMBL" id="MCW4452002.1"/>
    </source>
</evidence>
<name>A0ABT3JMI9_9FLAO</name>
<keyword evidence="3" id="KW-1185">Reference proteome</keyword>
<dbReference type="Pfam" id="PF15631">
    <property type="entry name" value="Imm-NTF2-2"/>
    <property type="match status" value="1"/>
</dbReference>
<organism evidence="2 3">
    <name type="scientific">Kaistella yananensis</name>
    <dbReference type="NCBI Taxonomy" id="2989820"/>
    <lineage>
        <taxon>Bacteria</taxon>
        <taxon>Pseudomonadati</taxon>
        <taxon>Bacteroidota</taxon>
        <taxon>Flavobacteriia</taxon>
        <taxon>Flavobacteriales</taxon>
        <taxon>Weeksellaceae</taxon>
        <taxon>Chryseobacterium group</taxon>
        <taxon>Kaistella</taxon>
    </lineage>
</organism>
<feature type="domain" description="NTF2 fold" evidence="1">
    <location>
        <begin position="47"/>
        <end position="125"/>
    </location>
</feature>
<gene>
    <name evidence="2" type="ORF">OK344_07240</name>
</gene>